<evidence type="ECO:0000313" key="3">
    <source>
        <dbReference type="EMBL" id="ROP39638.1"/>
    </source>
</evidence>
<dbReference type="InterPro" id="IPR024520">
    <property type="entry name" value="DUF3558"/>
</dbReference>
<dbReference type="Pfam" id="PF12079">
    <property type="entry name" value="DUF3558"/>
    <property type="match status" value="1"/>
</dbReference>
<evidence type="ECO:0000313" key="4">
    <source>
        <dbReference type="Proteomes" id="UP000268727"/>
    </source>
</evidence>
<feature type="signal peptide" evidence="2">
    <location>
        <begin position="1"/>
        <end position="21"/>
    </location>
</feature>
<feature type="region of interest" description="Disordered" evidence="1">
    <location>
        <begin position="26"/>
        <end position="54"/>
    </location>
</feature>
<feature type="chain" id="PRO_5039082134" evidence="2">
    <location>
        <begin position="22"/>
        <end position="181"/>
    </location>
</feature>
<dbReference type="AlphaFoldDB" id="A0A3N1HB07"/>
<keyword evidence="4" id="KW-1185">Reference proteome</keyword>
<gene>
    <name evidence="3" type="ORF">EDD40_5029</name>
</gene>
<evidence type="ECO:0000256" key="2">
    <source>
        <dbReference type="SAM" id="SignalP"/>
    </source>
</evidence>
<sequence length="181" mass="17913">MELTRVIRPVLVLAVAALALAGCSTKEPGDATAGPTTGGATTTKGSSPTTTSASGASIADFDPCAELEALAAQFNLTAIEDEGADGCFARYSPTVGVTVAGSPDLSIDDAGKGPNAQTTDTTVNGRKAKLVRRAASDTACAVAMEVGSDRVDVVASANASLDEACAAATAVAEAIEPKLPK</sequence>
<name>A0A3N1HB07_9PSEU</name>
<dbReference type="PROSITE" id="PS51257">
    <property type="entry name" value="PROKAR_LIPOPROTEIN"/>
    <property type="match status" value="1"/>
</dbReference>
<keyword evidence="2" id="KW-0732">Signal</keyword>
<reference evidence="3 4" key="1">
    <citation type="submission" date="2018-11" db="EMBL/GenBank/DDBJ databases">
        <title>Sequencing the genomes of 1000 actinobacteria strains.</title>
        <authorList>
            <person name="Klenk H.-P."/>
        </authorList>
    </citation>
    <scope>NUCLEOTIDE SEQUENCE [LARGE SCALE GENOMIC DNA]</scope>
    <source>
        <strain evidence="3 4">DSM 44231</strain>
    </source>
</reference>
<dbReference type="Proteomes" id="UP000268727">
    <property type="component" value="Unassembled WGS sequence"/>
</dbReference>
<protein>
    <submittedName>
        <fullName evidence="3">Uncharacterized protein DUF3558</fullName>
    </submittedName>
</protein>
<organism evidence="3 4">
    <name type="scientific">Saccharothrix texasensis</name>
    <dbReference type="NCBI Taxonomy" id="103734"/>
    <lineage>
        <taxon>Bacteria</taxon>
        <taxon>Bacillati</taxon>
        <taxon>Actinomycetota</taxon>
        <taxon>Actinomycetes</taxon>
        <taxon>Pseudonocardiales</taxon>
        <taxon>Pseudonocardiaceae</taxon>
        <taxon>Saccharothrix</taxon>
    </lineage>
</organism>
<evidence type="ECO:0000256" key="1">
    <source>
        <dbReference type="SAM" id="MobiDB-lite"/>
    </source>
</evidence>
<comment type="caution">
    <text evidence="3">The sequence shown here is derived from an EMBL/GenBank/DDBJ whole genome shotgun (WGS) entry which is preliminary data.</text>
</comment>
<accession>A0A3N1HB07</accession>
<proteinExistence type="predicted"/>
<dbReference type="EMBL" id="RJKM01000001">
    <property type="protein sequence ID" value="ROP39638.1"/>
    <property type="molecule type" value="Genomic_DNA"/>
</dbReference>
<feature type="compositionally biased region" description="Low complexity" evidence="1">
    <location>
        <begin position="31"/>
        <end position="54"/>
    </location>
</feature>